<sequence>MNQSQLFDQYVIYEYPLNERVRTYLRLEHLCHQLRPHEPVSERNYPQYFSALFAIIELCERSDVRTDLQKDLDRRRQQLVAWQRHPEANQEQIEVMAAQVERALTTLQPMSRVGSNLKQDRLLSSIRQRFAMPGGTCNFDLPQLHYWLHLPQSMRDQNTQAWWNEFKILIKGLELELAMIRGRARFQEVVAAHGLLQESTEPLSLLRLKVPHTLPAYPVVSGHKQRFNIRFLHECPQAGRASYEEDVTFQLARCS</sequence>
<comment type="subunit">
    <text evidence="5">Interacts with FtsZ.</text>
</comment>
<organism evidence="6 7">
    <name type="scientific">Pseudidiomarina taiwanensis</name>
    <dbReference type="NCBI Taxonomy" id="337250"/>
    <lineage>
        <taxon>Bacteria</taxon>
        <taxon>Pseudomonadati</taxon>
        <taxon>Pseudomonadota</taxon>
        <taxon>Gammaproteobacteria</taxon>
        <taxon>Alteromonadales</taxon>
        <taxon>Idiomarinaceae</taxon>
        <taxon>Pseudidiomarina</taxon>
    </lineage>
</organism>
<keyword evidence="2 5" id="KW-0132">Cell division</keyword>
<evidence type="ECO:0000256" key="3">
    <source>
        <dbReference type="ARBA" id="ARBA00023210"/>
    </source>
</evidence>
<dbReference type="PANTHER" id="PTHR39455">
    <property type="entry name" value="CELL DIVISION PROTEIN ZAPD"/>
    <property type="match status" value="1"/>
</dbReference>
<dbReference type="NCBIfam" id="NF003656">
    <property type="entry name" value="PRK05287.1-4"/>
    <property type="match status" value="1"/>
</dbReference>
<dbReference type="InterPro" id="IPR027462">
    <property type="entry name" value="ZapD_C"/>
</dbReference>
<dbReference type="GO" id="GO:0032153">
    <property type="term" value="C:cell division site"/>
    <property type="evidence" value="ECO:0007669"/>
    <property type="project" value="TreeGrafter"/>
</dbReference>
<name>A0A432ZL09_9GAMM</name>
<dbReference type="Gene3D" id="2.60.440.10">
    <property type="entry name" value="YacF-like domains"/>
    <property type="match status" value="1"/>
</dbReference>
<comment type="subcellular location">
    <subcellularLocation>
        <location evidence="5">Cytoplasm</location>
    </subcellularLocation>
    <text evidence="5">Localizes to mid-cell in an FtsZ-dependent manner.</text>
</comment>
<evidence type="ECO:0000256" key="2">
    <source>
        <dbReference type="ARBA" id="ARBA00022618"/>
    </source>
</evidence>
<evidence type="ECO:0000313" key="7">
    <source>
        <dbReference type="Proteomes" id="UP000288279"/>
    </source>
</evidence>
<gene>
    <name evidence="5" type="primary">zapD</name>
    <name evidence="6" type="ORF">CWI83_05710</name>
</gene>
<dbReference type="InterPro" id="IPR036268">
    <property type="entry name" value="ZapD_sf"/>
</dbReference>
<dbReference type="AlphaFoldDB" id="A0A432ZL09"/>
<evidence type="ECO:0000256" key="5">
    <source>
        <dbReference type="HAMAP-Rule" id="MF_01092"/>
    </source>
</evidence>
<comment type="function">
    <text evidence="5">Cell division factor that enhances FtsZ-ring assembly. Directly interacts with FtsZ and promotes bundling of FtsZ protofilaments, with a reduction in FtsZ GTPase activity.</text>
</comment>
<dbReference type="GO" id="GO:0000917">
    <property type="term" value="P:division septum assembly"/>
    <property type="evidence" value="ECO:0007669"/>
    <property type="project" value="UniProtKB-KW"/>
</dbReference>
<protein>
    <recommendedName>
        <fullName evidence="5">Cell division protein ZapD</fullName>
    </recommendedName>
    <alternativeName>
        <fullName evidence="5">Z ring-associated protein D</fullName>
    </alternativeName>
</protein>
<dbReference type="GO" id="GO:0043093">
    <property type="term" value="P:FtsZ-dependent cytokinesis"/>
    <property type="evidence" value="ECO:0007669"/>
    <property type="project" value="UniProtKB-UniRule"/>
</dbReference>
<dbReference type="EMBL" id="PIQG01000002">
    <property type="protein sequence ID" value="RUO78520.1"/>
    <property type="molecule type" value="Genomic_DNA"/>
</dbReference>
<keyword evidence="7" id="KW-1185">Reference proteome</keyword>
<dbReference type="InterPro" id="IPR009777">
    <property type="entry name" value="ZapD"/>
</dbReference>
<evidence type="ECO:0000313" key="6">
    <source>
        <dbReference type="EMBL" id="RUO78520.1"/>
    </source>
</evidence>
<accession>A0A432ZL09</accession>
<dbReference type="Proteomes" id="UP000288279">
    <property type="component" value="Unassembled WGS sequence"/>
</dbReference>
<dbReference type="HAMAP" id="MF_01092">
    <property type="entry name" value="ZapD"/>
    <property type="match status" value="1"/>
</dbReference>
<proteinExistence type="inferred from homology"/>
<dbReference type="NCBIfam" id="NF003655">
    <property type="entry name" value="PRK05287.1-3"/>
    <property type="match status" value="1"/>
</dbReference>
<evidence type="ECO:0000256" key="4">
    <source>
        <dbReference type="ARBA" id="ARBA00023306"/>
    </source>
</evidence>
<dbReference type="Pfam" id="PF07072">
    <property type="entry name" value="ZapD"/>
    <property type="match status" value="1"/>
</dbReference>
<dbReference type="RefSeq" id="WP_126826977.1">
    <property type="nucleotide sequence ID" value="NZ_PIQG01000002.1"/>
</dbReference>
<dbReference type="Gene3D" id="1.10.3900.10">
    <property type="entry name" value="YacF-like"/>
    <property type="match status" value="1"/>
</dbReference>
<dbReference type="OrthoDB" id="5294622at2"/>
<comment type="caution">
    <text evidence="6">The sequence shown here is derived from an EMBL/GenBank/DDBJ whole genome shotgun (WGS) entry which is preliminary data.</text>
</comment>
<keyword evidence="1 5" id="KW-0963">Cytoplasm</keyword>
<keyword evidence="3 5" id="KW-0717">Septation</keyword>
<dbReference type="GO" id="GO:0005737">
    <property type="term" value="C:cytoplasm"/>
    <property type="evidence" value="ECO:0007669"/>
    <property type="project" value="UniProtKB-SubCell"/>
</dbReference>
<keyword evidence="4 5" id="KW-0131">Cell cycle</keyword>
<evidence type="ECO:0000256" key="1">
    <source>
        <dbReference type="ARBA" id="ARBA00022490"/>
    </source>
</evidence>
<reference evidence="6 7" key="1">
    <citation type="journal article" date="2011" name="Front. Microbiol.">
        <title>Genomic signatures of strain selection and enhancement in Bacillus atrophaeus var. globigii, a historical biowarfare simulant.</title>
        <authorList>
            <person name="Gibbons H.S."/>
            <person name="Broomall S.M."/>
            <person name="McNew L.A."/>
            <person name="Daligault H."/>
            <person name="Chapman C."/>
            <person name="Bruce D."/>
            <person name="Karavis M."/>
            <person name="Krepps M."/>
            <person name="McGregor P.A."/>
            <person name="Hong C."/>
            <person name="Park K.H."/>
            <person name="Akmal A."/>
            <person name="Feldman A."/>
            <person name="Lin J.S."/>
            <person name="Chang W.E."/>
            <person name="Higgs B.W."/>
            <person name="Demirev P."/>
            <person name="Lindquist J."/>
            <person name="Liem A."/>
            <person name="Fochler E."/>
            <person name="Read T.D."/>
            <person name="Tapia R."/>
            <person name="Johnson S."/>
            <person name="Bishop-Lilly K.A."/>
            <person name="Detter C."/>
            <person name="Han C."/>
            <person name="Sozhamannan S."/>
            <person name="Rosenzweig C.N."/>
            <person name="Skowronski E.W."/>
        </authorList>
    </citation>
    <scope>NUCLEOTIDE SEQUENCE [LARGE SCALE GENOMIC DNA]</scope>
    <source>
        <strain evidence="6 7">PIT1</strain>
    </source>
</reference>
<comment type="similarity">
    <text evidence="5">Belongs to the ZapD family.</text>
</comment>
<dbReference type="SUPFAM" id="SSF160950">
    <property type="entry name" value="YacF-like"/>
    <property type="match status" value="1"/>
</dbReference>
<dbReference type="PANTHER" id="PTHR39455:SF1">
    <property type="entry name" value="CELL DIVISION PROTEIN ZAPD"/>
    <property type="match status" value="1"/>
</dbReference>